<dbReference type="EMBL" id="FNEW01000003">
    <property type="protein sequence ID" value="SDJ97460.1"/>
    <property type="molecule type" value="Genomic_DNA"/>
</dbReference>
<keyword evidence="1" id="KW-0812">Transmembrane</keyword>
<dbReference type="Gene3D" id="3.90.550.10">
    <property type="entry name" value="Spore Coat Polysaccharide Biosynthesis Protein SpsA, Chain A"/>
    <property type="match status" value="1"/>
</dbReference>
<feature type="transmembrane region" description="Helical" evidence="1">
    <location>
        <begin position="240"/>
        <end position="260"/>
    </location>
</feature>
<dbReference type="GO" id="GO:0016740">
    <property type="term" value="F:transferase activity"/>
    <property type="evidence" value="ECO:0007669"/>
    <property type="project" value="UniProtKB-KW"/>
</dbReference>
<feature type="domain" description="Glycosyltransferase 2-like" evidence="2">
    <location>
        <begin position="12"/>
        <end position="166"/>
    </location>
</feature>
<comment type="caution">
    <text evidence="3">The sequence shown here is derived from an EMBL/GenBank/DDBJ whole genome shotgun (WGS) entry which is preliminary data.</text>
</comment>
<protein>
    <submittedName>
        <fullName evidence="3">Glycosyltransferase, GT2 family</fullName>
    </submittedName>
</protein>
<evidence type="ECO:0000256" key="1">
    <source>
        <dbReference type="SAM" id="Phobius"/>
    </source>
</evidence>
<keyword evidence="1" id="KW-0472">Membrane</keyword>
<dbReference type="SUPFAM" id="SSF53448">
    <property type="entry name" value="Nucleotide-diphospho-sugar transferases"/>
    <property type="match status" value="1"/>
</dbReference>
<name>A0A7Z7BPJ6_9HYPH</name>
<dbReference type="InterPro" id="IPR029044">
    <property type="entry name" value="Nucleotide-diphossugar_trans"/>
</dbReference>
<evidence type="ECO:0000313" key="4">
    <source>
        <dbReference type="Proteomes" id="UP000198917"/>
    </source>
</evidence>
<dbReference type="InterPro" id="IPR001173">
    <property type="entry name" value="Glyco_trans_2-like"/>
</dbReference>
<keyword evidence="3" id="KW-0808">Transferase</keyword>
<keyword evidence="1" id="KW-1133">Transmembrane helix</keyword>
<dbReference type="Proteomes" id="UP000198917">
    <property type="component" value="Unassembled WGS sequence"/>
</dbReference>
<dbReference type="PANTHER" id="PTHR43179:SF7">
    <property type="entry name" value="RHAMNOSYLTRANSFERASE WBBL"/>
    <property type="match status" value="1"/>
</dbReference>
<accession>A0A7Z7BPJ6</accession>
<gene>
    <name evidence="3" type="ORF">SAMN05428983_3433</name>
</gene>
<reference evidence="3 4" key="1">
    <citation type="submission" date="2016-10" db="EMBL/GenBank/DDBJ databases">
        <authorList>
            <person name="Varghese N."/>
            <person name="Submissions S."/>
        </authorList>
    </citation>
    <scope>NUCLEOTIDE SEQUENCE [LARGE SCALE GENOMIC DNA]</scope>
    <source>
        <strain evidence="3 4">PDC82</strain>
    </source>
</reference>
<dbReference type="Pfam" id="PF00535">
    <property type="entry name" value="Glycos_transf_2"/>
    <property type="match status" value="1"/>
</dbReference>
<dbReference type="AlphaFoldDB" id="A0A7Z7BPJ6"/>
<sequence>MRVPNLSAADVTVISVCYKSEDVIHGMIASVPEAASIIIVDNGGDNRFRDFPYNRNIRVVKLDKNEGFGRGCNAGAEVATTPWLLFLNPDARLTDGAIEALLVATERYPAASAFNPRIANGDSTPYFKRRSWLLSHQQYMPRGWPTQDRPISVLSGAAIFVSSAIFRDSGGFDPNIFLYHEDDDLSLRLAKIGPLLFVRDALIVHNSGHSSGRSPEIAHFKAYQMARSRIYTGKKHHRPFPFLSALCQAVFLFLSPAMFFSARRRAKALGFLQGIVSAYREAMERK</sequence>
<proteinExistence type="predicted"/>
<dbReference type="PANTHER" id="PTHR43179">
    <property type="entry name" value="RHAMNOSYLTRANSFERASE WBBL"/>
    <property type="match status" value="1"/>
</dbReference>
<evidence type="ECO:0000259" key="2">
    <source>
        <dbReference type="Pfam" id="PF00535"/>
    </source>
</evidence>
<organism evidence="3 4">
    <name type="scientific">Agrobacterium fabrum</name>
    <dbReference type="NCBI Taxonomy" id="1176649"/>
    <lineage>
        <taxon>Bacteria</taxon>
        <taxon>Pseudomonadati</taxon>
        <taxon>Pseudomonadota</taxon>
        <taxon>Alphaproteobacteria</taxon>
        <taxon>Hyphomicrobiales</taxon>
        <taxon>Rhizobiaceae</taxon>
        <taxon>Rhizobium/Agrobacterium group</taxon>
        <taxon>Agrobacterium</taxon>
        <taxon>Agrobacterium tumefaciens complex</taxon>
    </lineage>
</organism>
<evidence type="ECO:0000313" key="3">
    <source>
        <dbReference type="EMBL" id="SDJ97460.1"/>
    </source>
</evidence>